<dbReference type="RefSeq" id="XP_018039429.1">
    <property type="nucleotide sequence ID" value="XM_018186847.1"/>
</dbReference>
<gene>
    <name evidence="1" type="ORF">CC84DRAFT_603106</name>
</gene>
<protein>
    <submittedName>
        <fullName evidence="1">Uncharacterized protein</fullName>
    </submittedName>
</protein>
<keyword evidence="2" id="KW-1185">Reference proteome</keyword>
<reference evidence="1 2" key="1">
    <citation type="submission" date="2016-05" db="EMBL/GenBank/DDBJ databases">
        <title>Comparative analysis of secretome profiles of manganese(II)-oxidizing ascomycete fungi.</title>
        <authorList>
            <consortium name="DOE Joint Genome Institute"/>
            <person name="Zeiner C.A."/>
            <person name="Purvine S.O."/>
            <person name="Zink E.M."/>
            <person name="Wu S."/>
            <person name="Pasa-Tolic L."/>
            <person name="Chaput D.L."/>
            <person name="Haridas S."/>
            <person name="Grigoriev I.V."/>
            <person name="Santelli C.M."/>
            <person name="Hansel C.M."/>
        </authorList>
    </citation>
    <scope>NUCLEOTIDE SEQUENCE [LARGE SCALE GENOMIC DNA]</scope>
    <source>
        <strain evidence="1 2">AP3s5-JAC2a</strain>
    </source>
</reference>
<dbReference type="GeneID" id="28770333"/>
<dbReference type="EMBL" id="KV441550">
    <property type="protein sequence ID" value="OAG09064.1"/>
    <property type="molecule type" value="Genomic_DNA"/>
</dbReference>
<sequence>MKLPLPCRQFHLLTALIPYELLRFCFWSRRAMNTWMSCSIPAQGEVAGLVPMTGGLWMWRLVRSSRSQIPSQPGGADILLLCNGSGGHRTHDPVCKDSKESLVAKRDRTRFRISKRCAASRTGWRLKLFELVFLFILKRSVVIFPAAPSEILHRPFSVTSTLILTLTTLIE</sequence>
<name>A0A177CNI8_9PLEO</name>
<proteinExistence type="predicted"/>
<organism evidence="1 2">
    <name type="scientific">Paraphaeosphaeria sporulosa</name>
    <dbReference type="NCBI Taxonomy" id="1460663"/>
    <lineage>
        <taxon>Eukaryota</taxon>
        <taxon>Fungi</taxon>
        <taxon>Dikarya</taxon>
        <taxon>Ascomycota</taxon>
        <taxon>Pezizomycotina</taxon>
        <taxon>Dothideomycetes</taxon>
        <taxon>Pleosporomycetidae</taxon>
        <taxon>Pleosporales</taxon>
        <taxon>Massarineae</taxon>
        <taxon>Didymosphaeriaceae</taxon>
        <taxon>Paraphaeosphaeria</taxon>
    </lineage>
</organism>
<dbReference type="Proteomes" id="UP000077069">
    <property type="component" value="Unassembled WGS sequence"/>
</dbReference>
<accession>A0A177CNI8</accession>
<evidence type="ECO:0000313" key="1">
    <source>
        <dbReference type="EMBL" id="OAG09064.1"/>
    </source>
</evidence>
<dbReference type="AlphaFoldDB" id="A0A177CNI8"/>
<dbReference type="InParanoid" id="A0A177CNI8"/>
<evidence type="ECO:0000313" key="2">
    <source>
        <dbReference type="Proteomes" id="UP000077069"/>
    </source>
</evidence>